<dbReference type="Proteomes" id="UP000013940">
    <property type="component" value="Chromosome"/>
</dbReference>
<keyword evidence="2" id="KW-0413">Isomerase</keyword>
<protein>
    <recommendedName>
        <fullName evidence="5">Aspartate racemase</fullName>
    </recommendedName>
</protein>
<dbReference type="InterPro" id="IPR001920">
    <property type="entry name" value="Asp/Glu_race"/>
</dbReference>
<dbReference type="RefSeq" id="WP_011061121.1">
    <property type="nucleotide sequence ID" value="NC_021237.1"/>
</dbReference>
<evidence type="ECO:0000256" key="1">
    <source>
        <dbReference type="ARBA" id="ARBA00007847"/>
    </source>
</evidence>
<dbReference type="EMBL" id="CP003190">
    <property type="protein sequence ID" value="AGL84657.1"/>
    <property type="molecule type" value="Genomic_DNA"/>
</dbReference>
<reference evidence="4" key="1">
    <citation type="journal article" date="2014" name="Genome Announc.">
        <title>Full-genome sequence of the plant growth-promoting bacterium Pseudomonas protegens CHA0.</title>
        <authorList>
            <person name="Jousset A."/>
            <person name="Schuldes J."/>
            <person name="Keel C."/>
            <person name="Maurhofer M."/>
            <person name="Daniel R."/>
            <person name="Scheu S."/>
            <person name="Thuermer A."/>
        </authorList>
    </citation>
    <scope>NUCLEOTIDE SEQUENCE [LARGE SCALE GENOMIC DNA]</scope>
    <source>
        <strain evidence="4">DSM 19095 / LMG 27888 / CFBP 6595 / CHA0</strain>
    </source>
</reference>
<dbReference type="eggNOG" id="COG1794">
    <property type="taxonomic scope" value="Bacteria"/>
</dbReference>
<comment type="similarity">
    <text evidence="1">Belongs to the aspartate/glutamate racemases family.</text>
</comment>
<dbReference type="KEGG" id="pprc:PFLCHA0_c28870"/>
<dbReference type="AlphaFoldDB" id="A0A2C9ELY8"/>
<dbReference type="Gene3D" id="3.40.50.1860">
    <property type="match status" value="2"/>
</dbReference>
<dbReference type="InterPro" id="IPR004380">
    <property type="entry name" value="Asp_race"/>
</dbReference>
<evidence type="ECO:0008006" key="5">
    <source>
        <dbReference type="Google" id="ProtNLM"/>
    </source>
</evidence>
<dbReference type="NCBIfam" id="TIGR00035">
    <property type="entry name" value="asp_race"/>
    <property type="match status" value="1"/>
</dbReference>
<dbReference type="Pfam" id="PF01177">
    <property type="entry name" value="Asp_Glu_race"/>
    <property type="match status" value="1"/>
</dbReference>
<dbReference type="SUPFAM" id="SSF53681">
    <property type="entry name" value="Aspartate/glutamate racemase"/>
    <property type="match status" value="2"/>
</dbReference>
<evidence type="ECO:0000313" key="4">
    <source>
        <dbReference type="Proteomes" id="UP000013940"/>
    </source>
</evidence>
<organism evidence="3 4">
    <name type="scientific">Pseudomonas protegens (strain DSM 19095 / LMG 27888 / CFBP 6595 / CHA0)</name>
    <dbReference type="NCBI Taxonomy" id="1124983"/>
    <lineage>
        <taxon>Bacteria</taxon>
        <taxon>Pseudomonadati</taxon>
        <taxon>Pseudomonadota</taxon>
        <taxon>Gammaproteobacteria</taxon>
        <taxon>Pseudomonadales</taxon>
        <taxon>Pseudomonadaceae</taxon>
        <taxon>Pseudomonas</taxon>
    </lineage>
</organism>
<proteinExistence type="inferred from homology"/>
<sequence length="230" mass="24834">MRTIGLIGGMSWESSAEYYRLINQQVRDRLGPLRSARLLMYSVDFGPVEQAQHAGRWDDAAAILVEAARRLEAGGAECVVLCTNTMHKVAGQIEAAIGVPFVHIADPVVQAAQAAGTLSVGLLGTAFTMEQAFLKGRLEDQGLKVLVPDAAQRQAVHRIIYEELCVGVVSESSRRLYQHVIDGLQARGAEAIILGCTEIGLLLKPEHSALPLLDTTELHARAAVDFALLE</sequence>
<dbReference type="GeneID" id="57475885"/>
<evidence type="ECO:0000256" key="2">
    <source>
        <dbReference type="ARBA" id="ARBA00023235"/>
    </source>
</evidence>
<dbReference type="InterPro" id="IPR033134">
    <property type="entry name" value="Asp/Glu_racemase_AS_2"/>
</dbReference>
<dbReference type="PANTHER" id="PTHR21198">
    <property type="entry name" value="GLUTAMATE RACEMASE"/>
    <property type="match status" value="1"/>
</dbReference>
<dbReference type="GO" id="GO:0047661">
    <property type="term" value="F:amino-acid racemase activity"/>
    <property type="evidence" value="ECO:0007669"/>
    <property type="project" value="InterPro"/>
</dbReference>
<gene>
    <name evidence="3" type="ORF">PFLCHA0_c28870</name>
</gene>
<evidence type="ECO:0000313" key="3">
    <source>
        <dbReference type="EMBL" id="AGL84657.1"/>
    </source>
</evidence>
<accession>A0A2C9ELY8</accession>
<dbReference type="HOGENOM" id="CLU_055360_1_0_6"/>
<dbReference type="PROSITE" id="PS00924">
    <property type="entry name" value="ASP_GLU_RACEMASE_2"/>
    <property type="match status" value="1"/>
</dbReference>
<name>A0A2C9ELY8_PSEPH</name>
<dbReference type="InterPro" id="IPR015942">
    <property type="entry name" value="Asp/Glu/hydantoin_racemase"/>
</dbReference>
<dbReference type="PANTHER" id="PTHR21198:SF7">
    <property type="entry name" value="ASPARTATE-GLUTAMATE RACEMASE FAMILY"/>
    <property type="match status" value="1"/>
</dbReference>